<gene>
    <name evidence="3" type="ORF">RIF29_31976</name>
</gene>
<evidence type="ECO:0000313" key="4">
    <source>
        <dbReference type="Proteomes" id="UP001372338"/>
    </source>
</evidence>
<evidence type="ECO:0000313" key="3">
    <source>
        <dbReference type="EMBL" id="KAK7257761.1"/>
    </source>
</evidence>
<keyword evidence="4" id="KW-1185">Reference proteome</keyword>
<proteinExistence type="predicted"/>
<dbReference type="AlphaFoldDB" id="A0AAN9EK52"/>
<keyword evidence="2" id="KW-0472">Membrane</keyword>
<evidence type="ECO:0000256" key="1">
    <source>
        <dbReference type="SAM" id="MobiDB-lite"/>
    </source>
</evidence>
<comment type="caution">
    <text evidence="3">The sequence shown here is derived from an EMBL/GenBank/DDBJ whole genome shotgun (WGS) entry which is preliminary data.</text>
</comment>
<evidence type="ECO:0000256" key="2">
    <source>
        <dbReference type="SAM" id="Phobius"/>
    </source>
</evidence>
<organism evidence="3 4">
    <name type="scientific">Crotalaria pallida</name>
    <name type="common">Smooth rattlebox</name>
    <name type="synonym">Crotalaria striata</name>
    <dbReference type="NCBI Taxonomy" id="3830"/>
    <lineage>
        <taxon>Eukaryota</taxon>
        <taxon>Viridiplantae</taxon>
        <taxon>Streptophyta</taxon>
        <taxon>Embryophyta</taxon>
        <taxon>Tracheophyta</taxon>
        <taxon>Spermatophyta</taxon>
        <taxon>Magnoliopsida</taxon>
        <taxon>eudicotyledons</taxon>
        <taxon>Gunneridae</taxon>
        <taxon>Pentapetalae</taxon>
        <taxon>rosids</taxon>
        <taxon>fabids</taxon>
        <taxon>Fabales</taxon>
        <taxon>Fabaceae</taxon>
        <taxon>Papilionoideae</taxon>
        <taxon>50 kb inversion clade</taxon>
        <taxon>genistoids sensu lato</taxon>
        <taxon>core genistoids</taxon>
        <taxon>Crotalarieae</taxon>
        <taxon>Crotalaria</taxon>
    </lineage>
</organism>
<name>A0AAN9EK52_CROPI</name>
<feature type="transmembrane region" description="Helical" evidence="2">
    <location>
        <begin position="32"/>
        <end position="53"/>
    </location>
</feature>
<sequence length="76" mass="8826">MRRELQSSSKSQRENYPVKRKQVHSRQWETKCAWVLLFPLPYSLDIFISAYVLDSHIKVVVSLHVDPPTAMAPSND</sequence>
<keyword evidence="2" id="KW-0812">Transmembrane</keyword>
<dbReference type="EMBL" id="JAYWIO010000006">
    <property type="protein sequence ID" value="KAK7257761.1"/>
    <property type="molecule type" value="Genomic_DNA"/>
</dbReference>
<reference evidence="3 4" key="1">
    <citation type="submission" date="2024-01" db="EMBL/GenBank/DDBJ databases">
        <title>The genomes of 5 underutilized Papilionoideae crops provide insights into root nodulation and disease resistanc.</title>
        <authorList>
            <person name="Yuan L."/>
        </authorList>
    </citation>
    <scope>NUCLEOTIDE SEQUENCE [LARGE SCALE GENOMIC DNA]</scope>
    <source>
        <strain evidence="3">ZHUSHIDOU_FW_LH</strain>
        <tissue evidence="3">Leaf</tissue>
    </source>
</reference>
<protein>
    <submittedName>
        <fullName evidence="3">Uncharacterized protein</fullName>
    </submittedName>
</protein>
<feature type="region of interest" description="Disordered" evidence="1">
    <location>
        <begin position="1"/>
        <end position="23"/>
    </location>
</feature>
<accession>A0AAN9EK52</accession>
<keyword evidence="2" id="KW-1133">Transmembrane helix</keyword>
<dbReference type="Proteomes" id="UP001372338">
    <property type="component" value="Unassembled WGS sequence"/>
</dbReference>
<feature type="compositionally biased region" description="Basic and acidic residues" evidence="1">
    <location>
        <begin position="1"/>
        <end position="17"/>
    </location>
</feature>